<dbReference type="AlphaFoldDB" id="A0AAV7FF90"/>
<evidence type="ECO:0000313" key="2">
    <source>
        <dbReference type="EMBL" id="KAG9458741.1"/>
    </source>
</evidence>
<gene>
    <name evidence="2" type="ORF">H6P81_003249</name>
</gene>
<name>A0AAV7FF90_ARIFI</name>
<keyword evidence="3" id="KW-1185">Reference proteome</keyword>
<protein>
    <submittedName>
        <fullName evidence="2">Uncharacterized protein</fullName>
    </submittedName>
</protein>
<reference evidence="2 3" key="1">
    <citation type="submission" date="2021-07" db="EMBL/GenBank/DDBJ databases">
        <title>The Aristolochia fimbriata genome: insights into angiosperm evolution, floral development and chemical biosynthesis.</title>
        <authorList>
            <person name="Jiao Y."/>
        </authorList>
    </citation>
    <scope>NUCLEOTIDE SEQUENCE [LARGE SCALE GENOMIC DNA]</scope>
    <source>
        <strain evidence="2">IBCAS-2021</strain>
        <tissue evidence="2">Leaf</tissue>
    </source>
</reference>
<dbReference type="EMBL" id="JAINDJ010000002">
    <property type="protein sequence ID" value="KAG9458741.1"/>
    <property type="molecule type" value="Genomic_DNA"/>
</dbReference>
<organism evidence="2 3">
    <name type="scientific">Aristolochia fimbriata</name>
    <name type="common">White veined hardy Dutchman's pipe vine</name>
    <dbReference type="NCBI Taxonomy" id="158543"/>
    <lineage>
        <taxon>Eukaryota</taxon>
        <taxon>Viridiplantae</taxon>
        <taxon>Streptophyta</taxon>
        <taxon>Embryophyta</taxon>
        <taxon>Tracheophyta</taxon>
        <taxon>Spermatophyta</taxon>
        <taxon>Magnoliopsida</taxon>
        <taxon>Magnoliidae</taxon>
        <taxon>Piperales</taxon>
        <taxon>Aristolochiaceae</taxon>
        <taxon>Aristolochia</taxon>
    </lineage>
</organism>
<sequence length="73" mass="8066">MEEIGEGEGRNLLVESAFGSVETERVEGEVEELKVKAEELKTKAEELKAQAEGLKAKTLEHCSLGWLVIKIKP</sequence>
<evidence type="ECO:0000256" key="1">
    <source>
        <dbReference type="SAM" id="Coils"/>
    </source>
</evidence>
<feature type="coiled-coil region" evidence="1">
    <location>
        <begin position="23"/>
        <end position="57"/>
    </location>
</feature>
<dbReference type="Proteomes" id="UP000825729">
    <property type="component" value="Unassembled WGS sequence"/>
</dbReference>
<accession>A0AAV7FF90</accession>
<keyword evidence="1" id="KW-0175">Coiled coil</keyword>
<comment type="caution">
    <text evidence="2">The sequence shown here is derived from an EMBL/GenBank/DDBJ whole genome shotgun (WGS) entry which is preliminary data.</text>
</comment>
<evidence type="ECO:0000313" key="3">
    <source>
        <dbReference type="Proteomes" id="UP000825729"/>
    </source>
</evidence>
<proteinExistence type="predicted"/>